<dbReference type="EMBL" id="CAMXCT010001092">
    <property type="protein sequence ID" value="CAI3986560.1"/>
    <property type="molecule type" value="Genomic_DNA"/>
</dbReference>
<dbReference type="EMBL" id="CAMXCT020001092">
    <property type="protein sequence ID" value="CAL1139935.1"/>
    <property type="molecule type" value="Genomic_DNA"/>
</dbReference>
<dbReference type="GO" id="GO:0003676">
    <property type="term" value="F:nucleic acid binding"/>
    <property type="evidence" value="ECO:0007669"/>
    <property type="project" value="InterPro"/>
</dbReference>
<evidence type="ECO:0000313" key="4">
    <source>
        <dbReference type="EMBL" id="CAL4773872.1"/>
    </source>
</evidence>
<proteinExistence type="predicted"/>
<dbReference type="Gene3D" id="3.30.420.10">
    <property type="entry name" value="Ribonuclease H-like superfamily/Ribonuclease H"/>
    <property type="match status" value="1"/>
</dbReference>
<feature type="region of interest" description="Disordered" evidence="1">
    <location>
        <begin position="1026"/>
        <end position="1055"/>
    </location>
</feature>
<name>A0A9P1C874_9DINO</name>
<feature type="compositionally biased region" description="Basic and acidic residues" evidence="1">
    <location>
        <begin position="114"/>
        <end position="126"/>
    </location>
</feature>
<reference evidence="3" key="2">
    <citation type="submission" date="2024-04" db="EMBL/GenBank/DDBJ databases">
        <authorList>
            <person name="Chen Y."/>
            <person name="Shah S."/>
            <person name="Dougan E. K."/>
            <person name="Thang M."/>
            <person name="Chan C."/>
        </authorList>
    </citation>
    <scope>NUCLEOTIDE SEQUENCE [LARGE SCALE GENOMIC DNA]</scope>
</reference>
<feature type="region of interest" description="Disordered" evidence="1">
    <location>
        <begin position="77"/>
        <end position="202"/>
    </location>
</feature>
<feature type="compositionally biased region" description="Basic and acidic residues" evidence="1">
    <location>
        <begin position="94"/>
        <end position="107"/>
    </location>
</feature>
<evidence type="ECO:0000313" key="2">
    <source>
        <dbReference type="EMBL" id="CAI3986560.1"/>
    </source>
</evidence>
<feature type="compositionally biased region" description="Polar residues" evidence="1">
    <location>
        <begin position="180"/>
        <end position="189"/>
    </location>
</feature>
<dbReference type="EMBL" id="CAMXCT030001092">
    <property type="protein sequence ID" value="CAL4773872.1"/>
    <property type="molecule type" value="Genomic_DNA"/>
</dbReference>
<feature type="compositionally biased region" description="Polar residues" evidence="1">
    <location>
        <begin position="900"/>
        <end position="918"/>
    </location>
</feature>
<comment type="caution">
    <text evidence="2">The sequence shown here is derived from an EMBL/GenBank/DDBJ whole genome shotgun (WGS) entry which is preliminary data.</text>
</comment>
<reference evidence="2" key="1">
    <citation type="submission" date="2022-10" db="EMBL/GenBank/DDBJ databases">
        <authorList>
            <person name="Chen Y."/>
            <person name="Dougan E. K."/>
            <person name="Chan C."/>
            <person name="Rhodes N."/>
            <person name="Thang M."/>
        </authorList>
    </citation>
    <scope>NUCLEOTIDE SEQUENCE</scope>
</reference>
<dbReference type="InterPro" id="IPR036397">
    <property type="entry name" value="RNaseH_sf"/>
</dbReference>
<sequence>MASPVQAAWIVSQFQSQCLLDNTPCHPEASLWKHFQGIFESVQCTHPALIEHPNVQAYIHRLYIALADSASAKAAPASWPIGANQETENSQRPGRKDLQPKEPKEDSSTSQQTGRKDLENLKKTTDSETNSQRAGRQDLQDQDPEGTLKPLGPMSFQAMPGESTPGAPGPSPKPNPLPETSPNLCQPSQPADDLQSLHPLPVQPFQPKICTAFMQGETGIASTTDRNITAVPTKEPLPMHAKPDVTSGGTPAFATAAHMSVHCNPSVKAEDLSTAQAAKPAQQDEASALTRPAEDDHQPDGSFTQDLKMDIDKVDPVMPPTQHDPEEHMDDSVTHTIQVIRWGDKQPSQIKISADASVGSIAVAEAKLDAMTPAIAITTAVGTQIRSAEVTTPMQQIFLREMSSFGCQPAHGTLPAELLSEYPCQRQYFNEPVMITCQGSLIESGIPNDCGFQAVAWITSAVMDKEFCSEGFRTPPVSVKDAIVWRTLFEHALHSRGSDIATVVPANLSFGGVSGVDLSSQLQALLKDHGVPEDLCAHRATTVMDKLGRQAVARIFRAATPWKDLKAAANHATPKLQLVMESELQAAIAKRAEQGEPIGDKRRKLKGDKQAKRFIQLMPEDVGITEGIFKDAHQTNLTQIPLASIGPQAKEIVVCQAANAIPYLKLRKPISQHGLAMIVLDHRDMAIQGSGQEIRFPARCEKTGEAMLITARIIQLGAVEVSKIQAPQGAKVEEVTAEAIRIVAYKDELTSTTWDKFIARPIRHVIEAHSFLQTEGRHNPIIDIWDRQYLNERFEKTHPKQSSVFMACFVWIIWLNKSDRQASVLASQSTQQWNSIVRAPFEVYQMEHADVLISEVPKKNQRAHQPSTDIQGSVKTISALSSTTLPESQEEEDPWANADPWSSWQTPPKISRASRPSQVSQEHVDAIAAKVQTNLQVAYPKAFVSTTGMEMDSMQADKIASLEDRLTQLEDTMHHTQAAQAKHNQQVEGQIGQIQHQVEHQSQALHAHFDTKLQEQLTQIESLLTKHGPKSIGRTSSSSGRASEQHQGSLVDSPVTDISSDGLTITYQPHVFSQETEISNGEGFLAIASHTTGTITLSCECPVEVMPLDPITETEWRQAVSKKKATTAKGLQPWPKAVLAGHITSIEKNEGIWWNLSQLMEAAHYDQNELSGLVTDVCKCYNTLPRAVVYAIGRHCGLPEVFMRSWHMAVAGITRHFIVGGACSFGIQSCTGYPEGDPLSVVSMVLINIAMHHIVEKKAAPTNTISFVDSWESHSSSIQATCATFAALDQFSQMIDIRLDKAKTYGWALTTKDRQELRRQGFQVNLHGKDLGGQLSYSKIKTNYALRARIAKTAPFWGTLARSAAPQAHKLRAIATVAWTRCLHGIASIPLGSDHFTRMRAQAMTAMRWEKSGASSVIQFGLAIHPRFDPEFFALMDTMMLFRKYCSPDLAFPVLTALVLHPPSHVVPGPCGVLLARMNQVGWAWEHNGWIKDHEGLFIHVLDCPIQLLRSRLQHAWSHYVGHMLQTRKEFTGLGMVDAPLSRATKNLFTTEEQGLLRTAMNGTFFIHDQQPECTRLHGWMVEDHTNARLRYALTLIQDTTRQPAGQIPFQLVSHFFVDGACLEPTVPSLRVATWGVCVSNLPEDNFVPVASGIVSGELQTALRGEITATISAVNCGLTTSRPFCIWTDNDTVYKRLHRFLSDEAKRTN</sequence>
<gene>
    <name evidence="2" type="ORF">C1SCF055_LOCUS13904</name>
</gene>
<feature type="compositionally biased region" description="Polar residues" evidence="1">
    <location>
        <begin position="1033"/>
        <end position="1055"/>
    </location>
</feature>
<accession>A0A9P1C874</accession>
<keyword evidence="5" id="KW-1185">Reference proteome</keyword>
<feature type="compositionally biased region" description="Pro residues" evidence="1">
    <location>
        <begin position="167"/>
        <end position="179"/>
    </location>
</feature>
<evidence type="ECO:0000313" key="3">
    <source>
        <dbReference type="EMBL" id="CAL1139935.1"/>
    </source>
</evidence>
<feature type="region of interest" description="Disordered" evidence="1">
    <location>
        <begin position="270"/>
        <end position="305"/>
    </location>
</feature>
<protein>
    <submittedName>
        <fullName evidence="4">RNase H type-1 domain-containing protein</fullName>
    </submittedName>
</protein>
<feature type="region of interest" description="Disordered" evidence="1">
    <location>
        <begin position="881"/>
        <end position="918"/>
    </location>
</feature>
<evidence type="ECO:0000313" key="5">
    <source>
        <dbReference type="Proteomes" id="UP001152797"/>
    </source>
</evidence>
<evidence type="ECO:0000256" key="1">
    <source>
        <dbReference type="SAM" id="MobiDB-lite"/>
    </source>
</evidence>
<organism evidence="2">
    <name type="scientific">Cladocopium goreaui</name>
    <dbReference type="NCBI Taxonomy" id="2562237"/>
    <lineage>
        <taxon>Eukaryota</taxon>
        <taxon>Sar</taxon>
        <taxon>Alveolata</taxon>
        <taxon>Dinophyceae</taxon>
        <taxon>Suessiales</taxon>
        <taxon>Symbiodiniaceae</taxon>
        <taxon>Cladocopium</taxon>
    </lineage>
</organism>
<dbReference type="Proteomes" id="UP001152797">
    <property type="component" value="Unassembled WGS sequence"/>
</dbReference>